<comment type="similarity">
    <text evidence="1">Belongs to the heparin-binding growth factors family.</text>
</comment>
<proteinExistence type="evidence at transcript level"/>
<protein>
    <submittedName>
        <fullName evidence="2">Fgf8/17/18</fullName>
    </submittedName>
</protein>
<dbReference type="SUPFAM" id="SSF50353">
    <property type="entry name" value="Cytokine"/>
    <property type="match status" value="1"/>
</dbReference>
<evidence type="ECO:0000313" key="2">
    <source>
        <dbReference type="EMBL" id="ALS19758.1"/>
    </source>
</evidence>
<gene>
    <name evidence="2" type="primary">17</name>
    <name evidence="2" type="synonym">18</name>
    <name evidence="2" type="synonym">fgf8</name>
</gene>
<dbReference type="InterPro" id="IPR002209">
    <property type="entry name" value="Fibroblast_GF_fam"/>
</dbReference>
<dbReference type="Gene3D" id="2.80.10.50">
    <property type="match status" value="1"/>
</dbReference>
<dbReference type="AlphaFoldDB" id="A0A0U2LZH4"/>
<name>A0A0U2LZH4_TERTR</name>
<dbReference type="PANTHER" id="PTHR11486">
    <property type="entry name" value="FIBROBLAST GROWTH FACTOR"/>
    <property type="match status" value="1"/>
</dbReference>
<dbReference type="EMBL" id="KT253954">
    <property type="protein sequence ID" value="ALS19758.1"/>
    <property type="molecule type" value="mRNA"/>
</dbReference>
<dbReference type="InterPro" id="IPR008996">
    <property type="entry name" value="IL1/FGF"/>
</dbReference>
<accession>A0A0U2LZH4</accession>
<organism evidence="2">
    <name type="scientific">Terebratalia transversa</name>
    <name type="common">Transverse lampshell</name>
    <dbReference type="NCBI Taxonomy" id="34513"/>
    <lineage>
        <taxon>Eukaryota</taxon>
        <taxon>Metazoa</taxon>
        <taxon>Spiralia</taxon>
        <taxon>Lophotrochozoa</taxon>
        <taxon>Brachiopoda</taxon>
        <taxon>Rhynchonelliformea</taxon>
        <taxon>Rhynchonellata</taxon>
        <taxon>Terebratellidina</taxon>
        <taxon>Laqueoidea</taxon>
        <taxon>Laqueidae</taxon>
        <taxon>Terebratalia</taxon>
    </lineage>
</organism>
<dbReference type="Pfam" id="PF00167">
    <property type="entry name" value="FGF"/>
    <property type="match status" value="1"/>
</dbReference>
<dbReference type="SMART" id="SM00442">
    <property type="entry name" value="FGF"/>
    <property type="match status" value="1"/>
</dbReference>
<evidence type="ECO:0000256" key="1">
    <source>
        <dbReference type="ARBA" id="ARBA00007936"/>
    </source>
</evidence>
<sequence>MGWDLMRCQPFKVLLAIFVVYLQLSINTVYCSSIFDKLDFKKHVDKDSRPSFKQASYRKKLQLQCQCVTAGDGLVQFIPSKNRSRQLSARGRREDLKFISLVAVSDSFGSKLRLQSEKYKTFLCFSKKGKLILRQHGDKKRCVFKEKITKDNYIELQSAANPKWYVGFNSHGKPLRGYARRSNKRRKCFQFSKLEVKDVPKTKPTYGPPKMDLILERFRFQLKGSWGT</sequence>
<dbReference type="GO" id="GO:0008083">
    <property type="term" value="F:growth factor activity"/>
    <property type="evidence" value="ECO:0007669"/>
    <property type="project" value="InterPro"/>
</dbReference>
<dbReference type="CDD" id="cd23307">
    <property type="entry name" value="beta-trefoil_FGF8-like"/>
    <property type="match status" value="1"/>
</dbReference>
<reference evidence="2" key="1">
    <citation type="submission" date="2015-07" db="EMBL/GenBank/DDBJ databases">
        <title>Expression of segment polarity genes in brachiopod larvae.</title>
        <authorList>
            <person name="Vellutini B.C."/>
            <person name="Hejnol A."/>
        </authorList>
    </citation>
    <scope>NUCLEOTIDE SEQUENCE</scope>
</reference>